<dbReference type="EC" id="2.7.8.-" evidence="9"/>
<dbReference type="CDD" id="cd09159">
    <property type="entry name" value="PLDc_ybhO_like_2"/>
    <property type="match status" value="1"/>
</dbReference>
<feature type="active site" evidence="9">
    <location>
        <position position="312"/>
    </location>
</feature>
<comment type="subcellular location">
    <subcellularLocation>
        <location evidence="9">Cell membrane</location>
        <topology evidence="9">Peripheral membrane protein</topology>
    </subcellularLocation>
</comment>
<keyword evidence="1 9" id="KW-1003">Cell membrane</keyword>
<dbReference type="HAMAP" id="MF_01917">
    <property type="entry name" value="Cardiolipin_synth_ClsB"/>
    <property type="match status" value="1"/>
</dbReference>
<dbReference type="CDD" id="cd09110">
    <property type="entry name" value="PLDc_CLS_1"/>
    <property type="match status" value="1"/>
</dbReference>
<keyword evidence="6 9" id="KW-0472">Membrane</keyword>
<feature type="active site" evidence="9">
    <location>
        <position position="132"/>
    </location>
</feature>
<evidence type="ECO:0000256" key="2">
    <source>
        <dbReference type="ARBA" id="ARBA00022516"/>
    </source>
</evidence>
<dbReference type="RefSeq" id="WP_327600867.1">
    <property type="nucleotide sequence ID" value="NZ_JAYXHS010000004.1"/>
</dbReference>
<accession>A0ABU6K7X7</accession>
<feature type="active site" evidence="9">
    <location>
        <position position="139"/>
    </location>
</feature>
<organism evidence="11 12">
    <name type="scientific">Uliginosibacterium silvisoli</name>
    <dbReference type="NCBI Taxonomy" id="3114758"/>
    <lineage>
        <taxon>Bacteria</taxon>
        <taxon>Pseudomonadati</taxon>
        <taxon>Pseudomonadota</taxon>
        <taxon>Betaproteobacteria</taxon>
        <taxon>Rhodocyclales</taxon>
        <taxon>Zoogloeaceae</taxon>
        <taxon>Uliginosibacterium</taxon>
    </lineage>
</organism>
<feature type="active site" evidence="9">
    <location>
        <position position="317"/>
    </location>
</feature>
<keyword evidence="4" id="KW-0677">Repeat</keyword>
<dbReference type="PANTHER" id="PTHR21248:SF23">
    <property type="entry name" value="CARDIOLIPIN SYNTHASE B"/>
    <property type="match status" value="1"/>
</dbReference>
<proteinExistence type="inferred from homology"/>
<feature type="active site" evidence="9">
    <location>
        <position position="310"/>
    </location>
</feature>
<evidence type="ECO:0000256" key="7">
    <source>
        <dbReference type="ARBA" id="ARBA00023209"/>
    </source>
</evidence>
<dbReference type="InterPro" id="IPR001736">
    <property type="entry name" value="PLipase_D/transphosphatidylase"/>
</dbReference>
<dbReference type="GO" id="GO:0016740">
    <property type="term" value="F:transferase activity"/>
    <property type="evidence" value="ECO:0007669"/>
    <property type="project" value="UniProtKB-KW"/>
</dbReference>
<comment type="caution">
    <text evidence="11">The sequence shown here is derived from an EMBL/GenBank/DDBJ whole genome shotgun (WGS) entry which is preliminary data.</text>
</comment>
<keyword evidence="12" id="KW-1185">Reference proteome</keyword>
<feature type="domain" description="PLD phosphodiesterase" evidence="10">
    <location>
        <begin position="127"/>
        <end position="154"/>
    </location>
</feature>
<comment type="similarity">
    <text evidence="9">Belongs to the phospholipase D family. Cardiolipin synthase subfamily. ClsB sub-subfamily.</text>
</comment>
<dbReference type="SUPFAM" id="SSF56024">
    <property type="entry name" value="Phospholipase D/nuclease"/>
    <property type="match status" value="2"/>
</dbReference>
<keyword evidence="3 9" id="KW-0808">Transferase</keyword>
<dbReference type="PROSITE" id="PS50035">
    <property type="entry name" value="PLD"/>
    <property type="match status" value="2"/>
</dbReference>
<evidence type="ECO:0000256" key="1">
    <source>
        <dbReference type="ARBA" id="ARBA00022475"/>
    </source>
</evidence>
<dbReference type="PANTHER" id="PTHR21248">
    <property type="entry name" value="CARDIOLIPIN SYNTHASE"/>
    <property type="match status" value="1"/>
</dbReference>
<dbReference type="SMART" id="SM00155">
    <property type="entry name" value="PLDc"/>
    <property type="match status" value="2"/>
</dbReference>
<keyword evidence="5 9" id="KW-0443">Lipid metabolism</keyword>
<evidence type="ECO:0000256" key="9">
    <source>
        <dbReference type="HAMAP-Rule" id="MF_01917"/>
    </source>
</evidence>
<evidence type="ECO:0000256" key="6">
    <source>
        <dbReference type="ARBA" id="ARBA00023136"/>
    </source>
</evidence>
<dbReference type="NCBIfam" id="NF008427">
    <property type="entry name" value="PRK11263.1"/>
    <property type="match status" value="1"/>
</dbReference>
<dbReference type="Gene3D" id="3.30.870.10">
    <property type="entry name" value="Endonuclease Chain A"/>
    <property type="match status" value="2"/>
</dbReference>
<name>A0ABU6K7X7_9RHOO</name>
<evidence type="ECO:0000256" key="4">
    <source>
        <dbReference type="ARBA" id="ARBA00022737"/>
    </source>
</evidence>
<evidence type="ECO:0000313" key="11">
    <source>
        <dbReference type="EMBL" id="MEC5387893.1"/>
    </source>
</evidence>
<feature type="domain" description="PLD phosphodiesterase" evidence="10">
    <location>
        <begin position="305"/>
        <end position="332"/>
    </location>
</feature>
<dbReference type="InterPro" id="IPR030872">
    <property type="entry name" value="Cardiolipin_synth_ClsB"/>
</dbReference>
<comment type="catalytic activity">
    <reaction evidence="9">
        <text>2 a 1,2-diacyl-sn-glycero-3-phospho-(1'-sn-glycerol) = a cardiolipin + glycerol</text>
        <dbReference type="Rhea" id="RHEA:31451"/>
        <dbReference type="ChEBI" id="CHEBI:17754"/>
        <dbReference type="ChEBI" id="CHEBI:62237"/>
        <dbReference type="ChEBI" id="CHEBI:64716"/>
    </reaction>
</comment>
<keyword evidence="7 9" id="KW-0594">Phospholipid biosynthesis</keyword>
<dbReference type="Proteomes" id="UP001331561">
    <property type="component" value="Unassembled WGS sequence"/>
</dbReference>
<evidence type="ECO:0000313" key="12">
    <source>
        <dbReference type="Proteomes" id="UP001331561"/>
    </source>
</evidence>
<dbReference type="InterPro" id="IPR025202">
    <property type="entry name" value="PLD-like_dom"/>
</dbReference>
<evidence type="ECO:0000256" key="8">
    <source>
        <dbReference type="ARBA" id="ARBA00023264"/>
    </source>
</evidence>
<sequence length="439" mass="49582">MNSATMNLASTHAAHPEPAGSLYWKSGHDLRLLENGEEFYPRVFEAIRGARSEVLIETFILFEDKVGRELQQVLIDAAQRGLRVELTVDAFGSPDLSPDFVGAVTGAGVVLHIFDPKPKVLGFRTNMWRRLHRKLITIDREIAFVGGINFSFDHLAESGPEAKQDYAVEIKGPVVEDIHLFLESAISGKPMKHTRQARREARRAGLPDEDSCSLLFVTRDNGNHPTDIEQHYRAAIRSAKREVVIANAYFFPGFRMMRELRAAARRGVRVVLILQGQADTPLAKWAPRMLFNYLLKAGVEIHEYCERPLHGKVAVVDSHWATVGSSNLDPLSLSFNLESNVFIVDRRFNNFLRGRLEVLLENHCRQVTAEHYEHTNVRAFLAFLAFHFMRRFPALASWVPHHPPHVETVRNEAGCVSTSRRPCDGADGQRNARVQEVQA</sequence>
<keyword evidence="8 9" id="KW-1208">Phospholipid metabolism</keyword>
<dbReference type="Pfam" id="PF13091">
    <property type="entry name" value="PLDc_2"/>
    <property type="match status" value="2"/>
</dbReference>
<evidence type="ECO:0000256" key="3">
    <source>
        <dbReference type="ARBA" id="ARBA00022679"/>
    </source>
</evidence>
<evidence type="ECO:0000259" key="10">
    <source>
        <dbReference type="PROSITE" id="PS50035"/>
    </source>
</evidence>
<reference evidence="11 12" key="1">
    <citation type="submission" date="2024-01" db="EMBL/GenBank/DDBJ databases">
        <title>Uliginosibacterium soil sp. nov.</title>
        <authorList>
            <person name="Lv Y."/>
        </authorList>
    </citation>
    <scope>NUCLEOTIDE SEQUENCE [LARGE SCALE GENOMIC DNA]</scope>
    <source>
        <strain evidence="11 12">H3</strain>
    </source>
</reference>
<protein>
    <recommendedName>
        <fullName evidence="9">Cardiolipin synthase B</fullName>
        <shortName evidence="9">CL synthase</shortName>
        <ecNumber evidence="9">2.7.8.-</ecNumber>
    </recommendedName>
</protein>
<feature type="active site" evidence="9">
    <location>
        <position position="134"/>
    </location>
</feature>
<gene>
    <name evidence="9 11" type="primary">clsB</name>
    <name evidence="11" type="ORF">VVD49_19325</name>
</gene>
<evidence type="ECO:0000256" key="5">
    <source>
        <dbReference type="ARBA" id="ARBA00023098"/>
    </source>
</evidence>
<comment type="function">
    <text evidence="9">Catalyzes the phosphatidyl group transfer from one phosphatidylglycerol molecule to another to form cardiolipin (CL) (diphosphatidylglycerol) and glycerol.</text>
</comment>
<keyword evidence="2 9" id="KW-0444">Lipid biosynthesis</keyword>
<dbReference type="EMBL" id="JAYXHS010000004">
    <property type="protein sequence ID" value="MEC5387893.1"/>
    <property type="molecule type" value="Genomic_DNA"/>
</dbReference>